<feature type="transmembrane region" description="Helical" evidence="6">
    <location>
        <begin position="236"/>
        <end position="252"/>
    </location>
</feature>
<name>A0A455SZP4_9CHLR</name>
<evidence type="ECO:0000256" key="1">
    <source>
        <dbReference type="ARBA" id="ARBA00004141"/>
    </source>
</evidence>
<evidence type="ECO:0000256" key="4">
    <source>
        <dbReference type="ARBA" id="ARBA00022989"/>
    </source>
</evidence>
<organism evidence="7">
    <name type="scientific">Thermogemmatispora argillosa</name>
    <dbReference type="NCBI Taxonomy" id="2045280"/>
    <lineage>
        <taxon>Bacteria</taxon>
        <taxon>Bacillati</taxon>
        <taxon>Chloroflexota</taxon>
        <taxon>Ktedonobacteria</taxon>
        <taxon>Thermogemmatisporales</taxon>
        <taxon>Thermogemmatisporaceae</taxon>
        <taxon>Thermogemmatispora</taxon>
    </lineage>
</organism>
<evidence type="ECO:0000256" key="5">
    <source>
        <dbReference type="ARBA" id="ARBA00023136"/>
    </source>
</evidence>
<proteinExistence type="inferred from homology"/>
<feature type="transmembrane region" description="Helical" evidence="6">
    <location>
        <begin position="169"/>
        <end position="201"/>
    </location>
</feature>
<dbReference type="Pfam" id="PF01925">
    <property type="entry name" value="TauE"/>
    <property type="match status" value="1"/>
</dbReference>
<feature type="transmembrane region" description="Helical" evidence="6">
    <location>
        <begin position="40"/>
        <end position="60"/>
    </location>
</feature>
<feature type="transmembrane region" description="Helical" evidence="6">
    <location>
        <begin position="213"/>
        <end position="229"/>
    </location>
</feature>
<evidence type="ECO:0000256" key="3">
    <source>
        <dbReference type="ARBA" id="ARBA00022692"/>
    </source>
</evidence>
<dbReference type="EMBL" id="AP019377">
    <property type="protein sequence ID" value="BBH92569.1"/>
    <property type="molecule type" value="Genomic_DNA"/>
</dbReference>
<comment type="similarity">
    <text evidence="2 6">Belongs to the 4-toluene sulfonate uptake permease (TSUP) (TC 2.A.102) family.</text>
</comment>
<dbReference type="PANTHER" id="PTHR43701">
    <property type="entry name" value="MEMBRANE TRANSPORTER PROTEIN MJ0441-RELATED"/>
    <property type="match status" value="1"/>
</dbReference>
<evidence type="ECO:0000256" key="6">
    <source>
        <dbReference type="RuleBase" id="RU363041"/>
    </source>
</evidence>
<dbReference type="InterPro" id="IPR051598">
    <property type="entry name" value="TSUP/Inactive_protease-like"/>
</dbReference>
<sequence length="281" mass="29750">MDFRISLAGLMVGFLIGLTGMGGGSLLAPIMILLFRVPPLWAVTSDVTYSAITKGFGTIIHARQRQIDFRAAFWLACGSVPAILVSVFLVQYIRAHYGHLINTILLHAIGYTLVLVAVLLLARPYLLRYAERRARERKKAALAAAAGAGGEGQAGEAGEGGSPSWYRRVLLIIAGAFVGFLVGLTSVGSGTLIIVTLAFLYPELGPKKLVGTDIFQAFLLLLAGMVGYLSSGSINWSIVGLLLLGSLPGVYIGSKLSKFIPDQVLNPVLAVVLAVSGLKLI</sequence>
<accession>A0A455SZP4</accession>
<keyword evidence="5 6" id="KW-0472">Membrane</keyword>
<keyword evidence="6" id="KW-1003">Cell membrane</keyword>
<dbReference type="InterPro" id="IPR002781">
    <property type="entry name" value="TM_pro_TauE-like"/>
</dbReference>
<feature type="transmembrane region" description="Helical" evidence="6">
    <location>
        <begin position="7"/>
        <end position="34"/>
    </location>
</feature>
<feature type="transmembrane region" description="Helical" evidence="6">
    <location>
        <begin position="72"/>
        <end position="93"/>
    </location>
</feature>
<evidence type="ECO:0000313" key="7">
    <source>
        <dbReference type="EMBL" id="BBH92569.1"/>
    </source>
</evidence>
<gene>
    <name evidence="7" type="ORF">KTA_07680</name>
</gene>
<keyword evidence="3 6" id="KW-0812">Transmembrane</keyword>
<evidence type="ECO:0000256" key="2">
    <source>
        <dbReference type="ARBA" id="ARBA00009142"/>
    </source>
</evidence>
<feature type="transmembrane region" description="Helical" evidence="6">
    <location>
        <begin position="105"/>
        <end position="127"/>
    </location>
</feature>
<protein>
    <recommendedName>
        <fullName evidence="6">Probable membrane transporter protein</fullName>
    </recommendedName>
</protein>
<dbReference type="AlphaFoldDB" id="A0A455SZP4"/>
<comment type="subcellular location">
    <subcellularLocation>
        <location evidence="6">Cell membrane</location>
        <topology evidence="6">Multi-pass membrane protein</topology>
    </subcellularLocation>
    <subcellularLocation>
        <location evidence="1">Membrane</location>
        <topology evidence="1">Multi-pass membrane protein</topology>
    </subcellularLocation>
</comment>
<keyword evidence="4 6" id="KW-1133">Transmembrane helix</keyword>
<reference evidence="7" key="1">
    <citation type="submission" date="2018-12" db="EMBL/GenBank/DDBJ databases">
        <title>Novel natural products biosynthetic potential of the class Ktedonobacteria.</title>
        <authorList>
            <person name="Zheng Y."/>
            <person name="Saitou A."/>
            <person name="Wang C.M."/>
            <person name="Toyoda A."/>
            <person name="Minakuchi Y."/>
            <person name="Sekiguchi Y."/>
            <person name="Ueda K."/>
            <person name="Takano H."/>
            <person name="Sakai Y."/>
            <person name="Yokota A."/>
            <person name="Yabe S."/>
        </authorList>
    </citation>
    <scope>NUCLEOTIDE SEQUENCE</scope>
    <source>
        <strain evidence="7">A3-2</strain>
    </source>
</reference>
<dbReference type="PANTHER" id="PTHR43701:SF2">
    <property type="entry name" value="MEMBRANE TRANSPORTER PROTEIN YJNA-RELATED"/>
    <property type="match status" value="1"/>
</dbReference>
<dbReference type="GO" id="GO:0005886">
    <property type="term" value="C:plasma membrane"/>
    <property type="evidence" value="ECO:0007669"/>
    <property type="project" value="UniProtKB-SubCell"/>
</dbReference>